<organism evidence="3 4">
    <name type="scientific">Gouania willdenowi</name>
    <name type="common">Blunt-snouted clingfish</name>
    <name type="synonym">Lepadogaster willdenowi</name>
    <dbReference type="NCBI Taxonomy" id="441366"/>
    <lineage>
        <taxon>Eukaryota</taxon>
        <taxon>Metazoa</taxon>
        <taxon>Chordata</taxon>
        <taxon>Craniata</taxon>
        <taxon>Vertebrata</taxon>
        <taxon>Euteleostomi</taxon>
        <taxon>Actinopterygii</taxon>
        <taxon>Neopterygii</taxon>
        <taxon>Teleostei</taxon>
        <taxon>Neoteleostei</taxon>
        <taxon>Acanthomorphata</taxon>
        <taxon>Ovalentaria</taxon>
        <taxon>Blenniimorphae</taxon>
        <taxon>Blenniiformes</taxon>
        <taxon>Gobiesocoidei</taxon>
        <taxon>Gobiesocidae</taxon>
        <taxon>Gobiesocinae</taxon>
        <taxon>Gouania</taxon>
    </lineage>
</organism>
<keyword evidence="2" id="KW-1133">Transmembrane helix</keyword>
<evidence type="ECO:0000313" key="4">
    <source>
        <dbReference type="Proteomes" id="UP000694680"/>
    </source>
</evidence>
<evidence type="ECO:0000256" key="1">
    <source>
        <dbReference type="SAM" id="MobiDB-lite"/>
    </source>
</evidence>
<protein>
    <submittedName>
        <fullName evidence="3">Uncharacterized protein</fullName>
    </submittedName>
</protein>
<dbReference type="Proteomes" id="UP000694680">
    <property type="component" value="Chromosome 13"/>
</dbReference>
<dbReference type="AlphaFoldDB" id="A0A8C5DW57"/>
<feature type="transmembrane region" description="Helical" evidence="2">
    <location>
        <begin position="24"/>
        <end position="43"/>
    </location>
</feature>
<name>A0A8C5DW57_GOUWI</name>
<keyword evidence="2" id="KW-0812">Transmembrane</keyword>
<feature type="region of interest" description="Disordered" evidence="1">
    <location>
        <begin position="46"/>
        <end position="65"/>
    </location>
</feature>
<keyword evidence="4" id="KW-1185">Reference proteome</keyword>
<accession>A0A8C5DW57</accession>
<dbReference type="Ensembl" id="ENSGWIT00000013248.1">
    <property type="protein sequence ID" value="ENSGWIP00000011857.1"/>
    <property type="gene ID" value="ENSGWIG00000006964.1"/>
</dbReference>
<reference evidence="3" key="2">
    <citation type="submission" date="2025-08" db="UniProtKB">
        <authorList>
            <consortium name="Ensembl"/>
        </authorList>
    </citation>
    <scope>IDENTIFICATION</scope>
</reference>
<proteinExistence type="predicted"/>
<sequence length="143" mass="15381">SEGPMAHYGSLCDAAQRGTLTLNMLPHICSAFILIFLCCLLPAEGQRGTSGTSVRTPGVGTSRGEEENIQVTFTPTVCRIHCINDRCSNHCQKSNMTTVYSRGGGGGGFRVCESCTHTHTHRGTNIYCTHTHCTPQHDVLAVS</sequence>
<reference evidence="3" key="1">
    <citation type="submission" date="2020-06" db="EMBL/GenBank/DDBJ databases">
        <authorList>
            <consortium name="Wellcome Sanger Institute Data Sharing"/>
        </authorList>
    </citation>
    <scope>NUCLEOTIDE SEQUENCE [LARGE SCALE GENOMIC DNA]</scope>
</reference>
<evidence type="ECO:0000313" key="3">
    <source>
        <dbReference type="Ensembl" id="ENSGWIP00000011857.1"/>
    </source>
</evidence>
<keyword evidence="2" id="KW-0472">Membrane</keyword>
<evidence type="ECO:0000256" key="2">
    <source>
        <dbReference type="SAM" id="Phobius"/>
    </source>
</evidence>
<reference evidence="3" key="3">
    <citation type="submission" date="2025-09" db="UniProtKB">
        <authorList>
            <consortium name="Ensembl"/>
        </authorList>
    </citation>
    <scope>IDENTIFICATION</scope>
</reference>